<feature type="transmembrane region" description="Helical" evidence="2">
    <location>
        <begin position="347"/>
        <end position="368"/>
    </location>
</feature>
<evidence type="ECO:0000313" key="4">
    <source>
        <dbReference type="Proteomes" id="UP001153069"/>
    </source>
</evidence>
<accession>A0A9N8HQZ7</accession>
<feature type="transmembrane region" description="Helical" evidence="2">
    <location>
        <begin position="126"/>
        <end position="147"/>
    </location>
</feature>
<feature type="compositionally biased region" description="Acidic residues" evidence="1">
    <location>
        <begin position="21"/>
        <end position="34"/>
    </location>
</feature>
<dbReference type="OrthoDB" id="43681at2759"/>
<feature type="region of interest" description="Disordered" evidence="1">
    <location>
        <begin position="1"/>
        <end position="72"/>
    </location>
</feature>
<keyword evidence="2" id="KW-0472">Membrane</keyword>
<keyword evidence="2" id="KW-0812">Transmembrane</keyword>
<feature type="region of interest" description="Disordered" evidence="1">
    <location>
        <begin position="395"/>
        <end position="476"/>
    </location>
</feature>
<sequence>MTTPDDEGEPPLSSVRSMERSEDDDLKDEEESDDGMPGLMKKSTRDTMVMDPEEDYDYEDDDDDEEEEEEIRRRQELEPYLLNHAYHLPGNTYWLQDWWQYMTNNHPLFGICFHHPYHPLSGKIRAISLIGSMLFGLALTNIIYLAFVFTEQDDAFDASFYEFETNLTKTGLSSELDQTISSVSVTTGNLVLWTVGALLHGLYDNTIWSLAACAFCKLPDNPRLSVKQRDQRLQCGRNTGAVFVVLSVILVTAIASFAVLLRAAIEADEEEETQIFSFFQNATNTTTTNGTTTTLIFQQQSSSTMDEEGPNIFESHTVVQSQLQDVYYSPQDFADYKFVVSYFVELVLSYLIYYPIAGTILFSGVLSCGKWQVTGGRPYELQQLALQQQQIMEEEEGVEVEWESKRSGAGNNNSSDDQEEYTNGVESCSSGREEEHSDSPPSDEEEGHGSIHHHHHPEEDQREQDVMGVEISKDGV</sequence>
<dbReference type="Proteomes" id="UP001153069">
    <property type="component" value="Unassembled WGS sequence"/>
</dbReference>
<feature type="compositionally biased region" description="Basic and acidic residues" evidence="1">
    <location>
        <begin position="456"/>
        <end position="476"/>
    </location>
</feature>
<name>A0A9N8HQZ7_9STRA</name>
<comment type="caution">
    <text evidence="3">The sequence shown here is derived from an EMBL/GenBank/DDBJ whole genome shotgun (WGS) entry which is preliminary data.</text>
</comment>
<evidence type="ECO:0000256" key="1">
    <source>
        <dbReference type="SAM" id="MobiDB-lite"/>
    </source>
</evidence>
<feature type="transmembrane region" description="Helical" evidence="2">
    <location>
        <begin position="190"/>
        <end position="218"/>
    </location>
</feature>
<keyword evidence="2" id="KW-1133">Transmembrane helix</keyword>
<evidence type="ECO:0008006" key="5">
    <source>
        <dbReference type="Google" id="ProtNLM"/>
    </source>
</evidence>
<feature type="compositionally biased region" description="Acidic residues" evidence="1">
    <location>
        <begin position="51"/>
        <end position="69"/>
    </location>
</feature>
<reference evidence="3" key="1">
    <citation type="submission" date="2020-06" db="EMBL/GenBank/DDBJ databases">
        <authorList>
            <consortium name="Plant Systems Biology data submission"/>
        </authorList>
    </citation>
    <scope>NUCLEOTIDE SEQUENCE</scope>
    <source>
        <strain evidence="3">D6</strain>
    </source>
</reference>
<proteinExistence type="predicted"/>
<protein>
    <recommendedName>
        <fullName evidence="5">Transmembrane protein</fullName>
    </recommendedName>
</protein>
<keyword evidence="4" id="KW-1185">Reference proteome</keyword>
<evidence type="ECO:0000313" key="3">
    <source>
        <dbReference type="EMBL" id="CAB9521997.1"/>
    </source>
</evidence>
<feature type="transmembrane region" description="Helical" evidence="2">
    <location>
        <begin position="239"/>
        <end position="261"/>
    </location>
</feature>
<organism evidence="3 4">
    <name type="scientific">Seminavis robusta</name>
    <dbReference type="NCBI Taxonomy" id="568900"/>
    <lineage>
        <taxon>Eukaryota</taxon>
        <taxon>Sar</taxon>
        <taxon>Stramenopiles</taxon>
        <taxon>Ochrophyta</taxon>
        <taxon>Bacillariophyta</taxon>
        <taxon>Bacillariophyceae</taxon>
        <taxon>Bacillariophycidae</taxon>
        <taxon>Naviculales</taxon>
        <taxon>Naviculaceae</taxon>
        <taxon>Seminavis</taxon>
    </lineage>
</organism>
<dbReference type="AlphaFoldDB" id="A0A9N8HQZ7"/>
<dbReference type="EMBL" id="CAICTM010001255">
    <property type="protein sequence ID" value="CAB9521997.1"/>
    <property type="molecule type" value="Genomic_DNA"/>
</dbReference>
<evidence type="ECO:0000256" key="2">
    <source>
        <dbReference type="SAM" id="Phobius"/>
    </source>
</evidence>
<gene>
    <name evidence="3" type="ORF">SEMRO_1257_G256740.1</name>
</gene>